<dbReference type="AlphaFoldDB" id="A0A8C8UEN6"/>
<protein>
    <submittedName>
        <fullName evidence="2">Uncharacterized protein</fullName>
    </submittedName>
</protein>
<name>A0A8C8UEN6_PERMB</name>
<evidence type="ECO:0000313" key="2">
    <source>
        <dbReference type="Ensembl" id="ENSPEMP00000030192.1"/>
    </source>
</evidence>
<proteinExistence type="predicted"/>
<dbReference type="Proteomes" id="UP000694547">
    <property type="component" value="Chromosome 1"/>
</dbReference>
<keyword evidence="3" id="KW-1185">Reference proteome</keyword>
<dbReference type="GeneTree" id="ENSGT01150000288266"/>
<feature type="region of interest" description="Disordered" evidence="1">
    <location>
        <begin position="55"/>
        <end position="79"/>
    </location>
</feature>
<evidence type="ECO:0000313" key="3">
    <source>
        <dbReference type="Proteomes" id="UP000694547"/>
    </source>
</evidence>
<sequence>MPTHDDCLMIACQMKDVFISCSQEETQEMLEAAKKICKKKLMELSFLETDLEQTAQEQFGKNAPGGAPGHRCDAIPPVS</sequence>
<accession>A0A8C8UEN6</accession>
<evidence type="ECO:0000256" key="1">
    <source>
        <dbReference type="SAM" id="MobiDB-lite"/>
    </source>
</evidence>
<reference evidence="2" key="3">
    <citation type="submission" date="2025-09" db="UniProtKB">
        <authorList>
            <consortium name="Ensembl"/>
        </authorList>
    </citation>
    <scope>IDENTIFICATION</scope>
</reference>
<reference evidence="2" key="2">
    <citation type="submission" date="2025-08" db="UniProtKB">
        <authorList>
            <consortium name="Ensembl"/>
        </authorList>
    </citation>
    <scope>IDENTIFICATION</scope>
</reference>
<organism evidence="2 3">
    <name type="scientific">Peromyscus maniculatus bairdii</name>
    <name type="common">Prairie deer mouse</name>
    <dbReference type="NCBI Taxonomy" id="230844"/>
    <lineage>
        <taxon>Eukaryota</taxon>
        <taxon>Metazoa</taxon>
        <taxon>Chordata</taxon>
        <taxon>Craniata</taxon>
        <taxon>Vertebrata</taxon>
        <taxon>Euteleostomi</taxon>
        <taxon>Mammalia</taxon>
        <taxon>Eutheria</taxon>
        <taxon>Euarchontoglires</taxon>
        <taxon>Glires</taxon>
        <taxon>Rodentia</taxon>
        <taxon>Myomorpha</taxon>
        <taxon>Muroidea</taxon>
        <taxon>Cricetidae</taxon>
        <taxon>Neotominae</taxon>
        <taxon>Peromyscus</taxon>
    </lineage>
</organism>
<reference evidence="2 3" key="1">
    <citation type="submission" date="2018-10" db="EMBL/GenBank/DDBJ databases">
        <title>Improved assembly of the deer mouse Peromyscus maniculatus genome.</title>
        <authorList>
            <person name="Lassance J.-M."/>
            <person name="Hoekstra H.E."/>
        </authorList>
    </citation>
    <scope>NUCLEOTIDE SEQUENCE [LARGE SCALE GENOMIC DNA]</scope>
</reference>
<dbReference type="Ensembl" id="ENSPEMT00000037878.1">
    <property type="protein sequence ID" value="ENSPEMP00000030192.1"/>
    <property type="gene ID" value="ENSPEMG00000024681.1"/>
</dbReference>